<dbReference type="Proteomes" id="UP001234495">
    <property type="component" value="Unassembled WGS sequence"/>
</dbReference>
<gene>
    <name evidence="2" type="ORF">J2S19_003953</name>
</gene>
<dbReference type="PANTHER" id="PTHR43415">
    <property type="entry name" value="SPERMIDINE N(1)-ACETYLTRANSFERASE"/>
    <property type="match status" value="1"/>
</dbReference>
<dbReference type="Gene3D" id="3.40.630.30">
    <property type="match status" value="1"/>
</dbReference>
<evidence type="ECO:0000259" key="1">
    <source>
        <dbReference type="PROSITE" id="PS51186"/>
    </source>
</evidence>
<comment type="caution">
    <text evidence="2">The sequence shown here is derived from an EMBL/GenBank/DDBJ whole genome shotgun (WGS) entry which is preliminary data.</text>
</comment>
<dbReference type="PROSITE" id="PS51186">
    <property type="entry name" value="GNAT"/>
    <property type="match status" value="1"/>
</dbReference>
<dbReference type="EMBL" id="JAUSUD010000023">
    <property type="protein sequence ID" value="MDQ0232631.1"/>
    <property type="molecule type" value="Genomic_DNA"/>
</dbReference>
<dbReference type="CDD" id="cd04301">
    <property type="entry name" value="NAT_SF"/>
    <property type="match status" value="1"/>
</dbReference>
<dbReference type="RefSeq" id="WP_307344800.1">
    <property type="nucleotide sequence ID" value="NZ_JAUSUD010000023.1"/>
</dbReference>
<feature type="domain" description="N-acetyltransferase" evidence="1">
    <location>
        <begin position="1"/>
        <end position="165"/>
    </location>
</feature>
<sequence length="165" mass="19222">MIIREIRTSDAEKLTSLIQQVEENSQYMLWEEGERSLQPENQLKMIEIMKKSENSTILIAEDENKLVGYLLINGGKSRRNKHSGYIVIGIHKKFRGKGIGTLLFEELNQWAFKHNLHRLELTVVTRNKAALALYQKIGFEIEGTKRDSLFINGEYLDEYYMSKIL</sequence>
<evidence type="ECO:0000313" key="3">
    <source>
        <dbReference type="Proteomes" id="UP001234495"/>
    </source>
</evidence>
<keyword evidence="3" id="KW-1185">Reference proteome</keyword>
<dbReference type="SUPFAM" id="SSF55729">
    <property type="entry name" value="Acyl-CoA N-acyltransferases (Nat)"/>
    <property type="match status" value="1"/>
</dbReference>
<dbReference type="PIRSF" id="PIRSF037663">
    <property type="entry name" value="Acetyltransf_GNAT_prd"/>
    <property type="match status" value="1"/>
</dbReference>
<reference evidence="2 3" key="1">
    <citation type="submission" date="2023-07" db="EMBL/GenBank/DDBJ databases">
        <title>Genomic Encyclopedia of Type Strains, Phase IV (KMG-IV): sequencing the most valuable type-strain genomes for metagenomic binning, comparative biology and taxonomic classification.</title>
        <authorList>
            <person name="Goeker M."/>
        </authorList>
    </citation>
    <scope>NUCLEOTIDE SEQUENCE [LARGE SCALE GENOMIC DNA]</scope>
    <source>
        <strain evidence="2 3">DSM 29005</strain>
    </source>
</reference>
<dbReference type="InterPro" id="IPR017255">
    <property type="entry name" value="AcTrfase_GNAT_prd"/>
</dbReference>
<accession>A0ABT9ZK08</accession>
<evidence type="ECO:0000313" key="2">
    <source>
        <dbReference type="EMBL" id="MDQ0232631.1"/>
    </source>
</evidence>
<name>A0ABT9ZK08_9BACI</name>
<proteinExistence type="predicted"/>
<dbReference type="InterPro" id="IPR016181">
    <property type="entry name" value="Acyl_CoA_acyltransferase"/>
</dbReference>
<organism evidence="2 3">
    <name type="scientific">Metabacillus malikii</name>
    <dbReference type="NCBI Taxonomy" id="1504265"/>
    <lineage>
        <taxon>Bacteria</taxon>
        <taxon>Bacillati</taxon>
        <taxon>Bacillota</taxon>
        <taxon>Bacilli</taxon>
        <taxon>Bacillales</taxon>
        <taxon>Bacillaceae</taxon>
        <taxon>Metabacillus</taxon>
    </lineage>
</organism>
<protein>
    <submittedName>
        <fullName evidence="2">RimJ/RimL family protein N-acetyltransferase</fullName>
    </submittedName>
</protein>
<dbReference type="InterPro" id="IPR000182">
    <property type="entry name" value="GNAT_dom"/>
</dbReference>
<dbReference type="PANTHER" id="PTHR43415:SF3">
    <property type="entry name" value="GNAT-FAMILY ACETYLTRANSFERASE"/>
    <property type="match status" value="1"/>
</dbReference>
<dbReference type="Pfam" id="PF00583">
    <property type="entry name" value="Acetyltransf_1"/>
    <property type="match status" value="1"/>
</dbReference>